<dbReference type="EMBL" id="JBBPBM010000006">
    <property type="protein sequence ID" value="KAK8579375.1"/>
    <property type="molecule type" value="Genomic_DNA"/>
</dbReference>
<sequence>MNGVLGTTTNQTVVCTTSEKKHLRSRKPRFELGKGKPKKRFERKDKKKKHETLGTQVAKLLDEFPVMFAEIRASNQQAKELMSEIDARILTQLKAWDDQDNGF</sequence>
<name>A0ABR2FET4_9ROSI</name>
<reference evidence="1 2" key="1">
    <citation type="journal article" date="2024" name="G3 (Bethesda)">
        <title>Genome assembly of Hibiscus sabdariffa L. provides insights into metabolisms of medicinal natural products.</title>
        <authorList>
            <person name="Kim T."/>
        </authorList>
    </citation>
    <scope>NUCLEOTIDE SEQUENCE [LARGE SCALE GENOMIC DNA]</scope>
    <source>
        <strain evidence="1">TK-2024</strain>
        <tissue evidence="1">Old leaves</tissue>
    </source>
</reference>
<gene>
    <name evidence="1" type="ORF">V6N12_069701</name>
</gene>
<evidence type="ECO:0000313" key="2">
    <source>
        <dbReference type="Proteomes" id="UP001472677"/>
    </source>
</evidence>
<accession>A0ABR2FET4</accession>
<protein>
    <submittedName>
        <fullName evidence="1">Uncharacterized protein</fullName>
    </submittedName>
</protein>
<dbReference type="Proteomes" id="UP001472677">
    <property type="component" value="Unassembled WGS sequence"/>
</dbReference>
<keyword evidence="2" id="KW-1185">Reference proteome</keyword>
<proteinExistence type="predicted"/>
<comment type="caution">
    <text evidence="1">The sequence shown here is derived from an EMBL/GenBank/DDBJ whole genome shotgun (WGS) entry which is preliminary data.</text>
</comment>
<organism evidence="1 2">
    <name type="scientific">Hibiscus sabdariffa</name>
    <name type="common">roselle</name>
    <dbReference type="NCBI Taxonomy" id="183260"/>
    <lineage>
        <taxon>Eukaryota</taxon>
        <taxon>Viridiplantae</taxon>
        <taxon>Streptophyta</taxon>
        <taxon>Embryophyta</taxon>
        <taxon>Tracheophyta</taxon>
        <taxon>Spermatophyta</taxon>
        <taxon>Magnoliopsida</taxon>
        <taxon>eudicotyledons</taxon>
        <taxon>Gunneridae</taxon>
        <taxon>Pentapetalae</taxon>
        <taxon>rosids</taxon>
        <taxon>malvids</taxon>
        <taxon>Malvales</taxon>
        <taxon>Malvaceae</taxon>
        <taxon>Malvoideae</taxon>
        <taxon>Hibiscus</taxon>
    </lineage>
</organism>
<evidence type="ECO:0000313" key="1">
    <source>
        <dbReference type="EMBL" id="KAK8579375.1"/>
    </source>
</evidence>